<keyword evidence="3" id="KW-1185">Reference proteome</keyword>
<sequence length="213" mass="22833">MSDDEEYSRRRLLRAVTGTAAVGTVGAVGGAATGAYLSDWEPIGDALLRTGSFGLEIAAVPRDGRGDPPSVADDDFRTVTTVPVEFPEVEPGDSGVLRVGTRLCESPGWVRFRAESSNQTGLGSWLDVRLMHRPTCDGGGIELFAGTLAGLLDRFDEATVLGEDCLGCEPPSCLDLEWELDPEVPAAYAGEELSCRFEFTAVQCRHIEKPDEP</sequence>
<proteinExistence type="predicted"/>
<feature type="transmembrane region" description="Helical" evidence="1">
    <location>
        <begin position="12"/>
        <end position="37"/>
    </location>
</feature>
<organism evidence="2 3">
    <name type="scientific">Halorubrum glutamatedens</name>
    <dbReference type="NCBI Taxonomy" id="2707018"/>
    <lineage>
        <taxon>Archaea</taxon>
        <taxon>Methanobacteriati</taxon>
        <taxon>Methanobacteriota</taxon>
        <taxon>Stenosarchaea group</taxon>
        <taxon>Halobacteria</taxon>
        <taxon>Halobacteriales</taxon>
        <taxon>Haloferacaceae</taxon>
        <taxon>Halorubrum</taxon>
    </lineage>
</organism>
<evidence type="ECO:0000313" key="3">
    <source>
        <dbReference type="Proteomes" id="UP001596145"/>
    </source>
</evidence>
<dbReference type="EMBL" id="JBHSKV010000021">
    <property type="protein sequence ID" value="MFC5136052.1"/>
    <property type="molecule type" value="Genomic_DNA"/>
</dbReference>
<name>A0ABD5QVA1_9EURY</name>
<dbReference type="InterPro" id="IPR006311">
    <property type="entry name" value="TAT_signal"/>
</dbReference>
<accession>A0ABD5QVA1</accession>
<dbReference type="AlphaFoldDB" id="A0ABD5QVA1"/>
<reference evidence="2 3" key="1">
    <citation type="journal article" date="2019" name="Int. J. Syst. Evol. Microbiol.">
        <title>The Global Catalogue of Microorganisms (GCM) 10K type strain sequencing project: providing services to taxonomists for standard genome sequencing and annotation.</title>
        <authorList>
            <consortium name="The Broad Institute Genomics Platform"/>
            <consortium name="The Broad Institute Genome Sequencing Center for Infectious Disease"/>
            <person name="Wu L."/>
            <person name="Ma J."/>
        </authorList>
    </citation>
    <scope>NUCLEOTIDE SEQUENCE [LARGE SCALE GENOMIC DNA]</scope>
    <source>
        <strain evidence="2 3">CGMCC 1.16026</strain>
    </source>
</reference>
<protein>
    <recommendedName>
        <fullName evidence="4">Twin-arginine translocation signal domain-containing protein</fullName>
    </recommendedName>
</protein>
<evidence type="ECO:0008006" key="4">
    <source>
        <dbReference type="Google" id="ProtNLM"/>
    </source>
</evidence>
<keyword evidence="1" id="KW-0472">Membrane</keyword>
<dbReference type="RefSeq" id="WP_122105881.1">
    <property type="nucleotide sequence ID" value="NZ_JBHSKV010000021.1"/>
</dbReference>
<dbReference type="Proteomes" id="UP001596145">
    <property type="component" value="Unassembled WGS sequence"/>
</dbReference>
<keyword evidence="1" id="KW-0812">Transmembrane</keyword>
<dbReference type="PROSITE" id="PS51318">
    <property type="entry name" value="TAT"/>
    <property type="match status" value="1"/>
</dbReference>
<comment type="caution">
    <text evidence="2">The sequence shown here is derived from an EMBL/GenBank/DDBJ whole genome shotgun (WGS) entry which is preliminary data.</text>
</comment>
<evidence type="ECO:0000313" key="2">
    <source>
        <dbReference type="EMBL" id="MFC5136052.1"/>
    </source>
</evidence>
<evidence type="ECO:0000256" key="1">
    <source>
        <dbReference type="SAM" id="Phobius"/>
    </source>
</evidence>
<gene>
    <name evidence="2" type="ORF">ACFPJA_15165</name>
</gene>
<keyword evidence="1" id="KW-1133">Transmembrane helix</keyword>